<name>A0A5N6VP94_9EURO</name>
<dbReference type="EMBL" id="ML738356">
    <property type="protein sequence ID" value="KAE8310271.1"/>
    <property type="molecule type" value="Genomic_DNA"/>
</dbReference>
<reference evidence="2" key="1">
    <citation type="submission" date="2019-04" db="EMBL/GenBank/DDBJ databases">
        <title>Friends and foes A comparative genomics studyof 23 Aspergillus species from section Flavi.</title>
        <authorList>
            <consortium name="DOE Joint Genome Institute"/>
            <person name="Kjaerbolling I."/>
            <person name="Vesth T."/>
            <person name="Frisvad J.C."/>
            <person name="Nybo J.L."/>
            <person name="Theobald S."/>
            <person name="Kildgaard S."/>
            <person name="Isbrandt T."/>
            <person name="Kuo A."/>
            <person name="Sato A."/>
            <person name="Lyhne E.K."/>
            <person name="Kogle M.E."/>
            <person name="Wiebenga A."/>
            <person name="Kun R.S."/>
            <person name="Lubbers R.J."/>
            <person name="Makela M.R."/>
            <person name="Barry K."/>
            <person name="Chovatia M."/>
            <person name="Clum A."/>
            <person name="Daum C."/>
            <person name="Haridas S."/>
            <person name="He G."/>
            <person name="LaButti K."/>
            <person name="Lipzen A."/>
            <person name="Mondo S."/>
            <person name="Riley R."/>
            <person name="Salamov A."/>
            <person name="Simmons B.A."/>
            <person name="Magnuson J.K."/>
            <person name="Henrissat B."/>
            <person name="Mortensen U.H."/>
            <person name="Larsen T.O."/>
            <person name="Devries R.P."/>
            <person name="Grigoriev I.V."/>
            <person name="Machida M."/>
            <person name="Baker S.E."/>
            <person name="Andersen M.R."/>
        </authorList>
    </citation>
    <scope>NUCLEOTIDE SEQUENCE [LARGE SCALE GENOMIC DNA]</scope>
    <source>
        <strain evidence="2">CBS 130015</strain>
    </source>
</reference>
<evidence type="ECO:0000313" key="1">
    <source>
        <dbReference type="EMBL" id="KAE8310271.1"/>
    </source>
</evidence>
<dbReference type="Proteomes" id="UP000325433">
    <property type="component" value="Unassembled WGS sequence"/>
</dbReference>
<dbReference type="AlphaFoldDB" id="A0A5N6VP94"/>
<organism evidence="1 2">
    <name type="scientific">Aspergillus transmontanensis</name>
    <dbReference type="NCBI Taxonomy" id="1034304"/>
    <lineage>
        <taxon>Eukaryota</taxon>
        <taxon>Fungi</taxon>
        <taxon>Dikarya</taxon>
        <taxon>Ascomycota</taxon>
        <taxon>Pezizomycotina</taxon>
        <taxon>Eurotiomycetes</taxon>
        <taxon>Eurotiomycetidae</taxon>
        <taxon>Eurotiales</taxon>
        <taxon>Aspergillaceae</taxon>
        <taxon>Aspergillus</taxon>
        <taxon>Aspergillus subgen. Circumdati</taxon>
    </lineage>
</organism>
<gene>
    <name evidence="1" type="ORF">BDV41DRAFT_579775</name>
</gene>
<protein>
    <submittedName>
        <fullName evidence="1">Uncharacterized protein</fullName>
    </submittedName>
</protein>
<accession>A0A5N6VP94</accession>
<keyword evidence="2" id="KW-1185">Reference proteome</keyword>
<sequence>MSAHCTTVFRPTTTSALVHKSSLVHEKPVGILVPANTVGKDVLGTTDDAGHVQRARREERKNLAPTSQLLVSEPESSAWSCAAAVESNSVPTSCARAVAGTCKSRNRGWQSSCLVLLWRSRDCLLWLGVIGDDDDSGGSFQVKRVLYLPRGDLDGHWDHRIPLVEDWK</sequence>
<proteinExistence type="predicted"/>
<evidence type="ECO:0000313" key="2">
    <source>
        <dbReference type="Proteomes" id="UP000325433"/>
    </source>
</evidence>